<dbReference type="OrthoDB" id="1577640at2759"/>
<dbReference type="SMART" id="SM00028">
    <property type="entry name" value="TPR"/>
    <property type="match status" value="16"/>
</dbReference>
<dbReference type="PANTHER" id="PTHR19959">
    <property type="entry name" value="KINESIN LIGHT CHAIN"/>
    <property type="match status" value="1"/>
</dbReference>
<dbReference type="PANTHER" id="PTHR19959:SF119">
    <property type="entry name" value="FUNGAL LIPASE-LIKE DOMAIN-CONTAINING PROTEIN"/>
    <property type="match status" value="1"/>
</dbReference>
<comment type="caution">
    <text evidence="2">The sequence shown here is derived from an EMBL/GenBank/DDBJ whole genome shotgun (WGS) entry which is preliminary data.</text>
</comment>
<feature type="domain" description="Protein-PII uridylyltransferase N-terminal" evidence="1">
    <location>
        <begin position="194"/>
        <end position="288"/>
    </location>
</feature>
<dbReference type="PROSITE" id="PS50005">
    <property type="entry name" value="TPR"/>
    <property type="match status" value="1"/>
</dbReference>
<dbReference type="Pfam" id="PF13424">
    <property type="entry name" value="TPR_12"/>
    <property type="match status" value="3"/>
</dbReference>
<dbReference type="EMBL" id="CACRXK020000142">
    <property type="protein sequence ID" value="CAB3978794.1"/>
    <property type="molecule type" value="Genomic_DNA"/>
</dbReference>
<gene>
    <name evidence="2" type="ORF">PACLA_8A026572</name>
</gene>
<dbReference type="Gene3D" id="1.25.40.10">
    <property type="entry name" value="Tetratricopeptide repeat domain"/>
    <property type="match status" value="6"/>
</dbReference>
<dbReference type="SUPFAM" id="SSF48452">
    <property type="entry name" value="TPR-like"/>
    <property type="match status" value="5"/>
</dbReference>
<name>A0A6S7FH00_PARCT</name>
<reference evidence="2" key="1">
    <citation type="submission" date="2020-04" db="EMBL/GenBank/DDBJ databases">
        <authorList>
            <person name="Alioto T."/>
            <person name="Alioto T."/>
            <person name="Gomez Garrido J."/>
        </authorList>
    </citation>
    <scope>NUCLEOTIDE SEQUENCE</scope>
    <source>
        <strain evidence="2">A484AB</strain>
    </source>
</reference>
<dbReference type="InterPro" id="IPR011990">
    <property type="entry name" value="TPR-like_helical_dom_sf"/>
</dbReference>
<evidence type="ECO:0000313" key="3">
    <source>
        <dbReference type="Proteomes" id="UP001152795"/>
    </source>
</evidence>
<organism evidence="2 3">
    <name type="scientific">Paramuricea clavata</name>
    <name type="common">Red gorgonian</name>
    <name type="synonym">Violescent sea-whip</name>
    <dbReference type="NCBI Taxonomy" id="317549"/>
    <lineage>
        <taxon>Eukaryota</taxon>
        <taxon>Metazoa</taxon>
        <taxon>Cnidaria</taxon>
        <taxon>Anthozoa</taxon>
        <taxon>Octocorallia</taxon>
        <taxon>Malacalcyonacea</taxon>
        <taxon>Plexauridae</taxon>
        <taxon>Paramuricea</taxon>
    </lineage>
</organism>
<dbReference type="InterPro" id="IPR019734">
    <property type="entry name" value="TPR_rpt"/>
</dbReference>
<dbReference type="Pfam" id="PF03445">
    <property type="entry name" value="DUF294"/>
    <property type="match status" value="1"/>
</dbReference>
<proteinExistence type="predicted"/>
<evidence type="ECO:0000313" key="2">
    <source>
        <dbReference type="EMBL" id="CAB3978794.1"/>
    </source>
</evidence>
<evidence type="ECO:0000259" key="1">
    <source>
        <dbReference type="Pfam" id="PF03445"/>
    </source>
</evidence>
<dbReference type="Proteomes" id="UP001152795">
    <property type="component" value="Unassembled WGS sequence"/>
</dbReference>
<keyword evidence="3" id="KW-1185">Reference proteome</keyword>
<dbReference type="InterPro" id="IPR005105">
    <property type="entry name" value="GlnD_Uridyltrans_N"/>
</dbReference>
<sequence>MESFKTTFVFDRDVHDQPFDIPSFNIPSTKNENWKDKFEEGVKHLKEGNPNLAEQSLSQAVKILSASANSSHFNKEKATCFHTMAEIYLTRAPQQLDDDGFCEMVVKSIALFEAERTYKYSGYKEDEEINAAILDAEEMLIDRLFGSSGVERFKEMSDKRLLNREKLEEIRSRVGNEYFPTLTKIPDWNSEDEEKRCHEIESMYKQIHDEMKCFLAEIFVCCNQVAGPAPCNFSIIGLGSISRQEVTPYSDLEFSILVEDNTKNPSREQRQYFRSLTYFIQVEMIKLGETILPSVGISSLNNFYSKNKEDDWFYDDVIPKGLSFDGMMPWASKTPLGRKEWRGLPRQEYIMTVDEMLKLQDVDPDSSIESLKTANVFSSTCHLFGDKKLTSTYEKRLSAFLTHTSRMKSFQEQVLRIMQSLLETYRLEGVAIKDFGRQQDVKQEVYRLTSLLVEQLSKYFGIFGQSSWQSIQELGKKNILTADGAKNLLAALSITTELRLKCYQNQGRQKEALPIVPQVSFSEEENTPCPFTTAIIRLYQSLIPLKSVVSQILKEVENQDTSIGPEQLVVAVLQQVNFKDISPTIIASAYLRILQLPKAFVCLLSAKDVEMDNARRVEIFLVLAYCYRMVGKFQEAFEYCREVQTLYEAAPDVAERNYLLTAMNVMMDVYVDQGLYQEAVKMHEQIQQLQDRQDLKENFSKKKLDVLNSSAVLFMKMKQYNKAEAILRSIIEKLRNQRRQYFNYFMCLNNLAVILLNEDRLTEAKAILSNALEVASELYGENAVHPYFARCLTNLSEVHYYLQDIEKADSLLQLALIIYSHIHDHQLIEPSIIDALITKARIYQFYEQWDEMFNSLNRAKEIAEILYRGYTHPNMASIRFYLGFCEEERGKFSEALNHYQEYLKIHENQRIECRQSGHDCNTACVLIRVANLGARCSYDVSYRLTCIEKALEIEEKLHGKESNHGHLAICCGTLGYCLITANRESIGLQYLSKSMQMFEEINLDSHKVYGHVQLTIGRLLGEHSPKKAEKHLRTAEAVLMKTLKDNSHIALLQINSSLLKIFLQTNRIQDGLALAKQQRRLIDTMLSKSSAPNAQQLCQMFHLAAFYEACGRRNTAKEMYIDLIRRLEEQVDPTDSVKDYLMLLLWMTQQRIGEIYQANGMFRDAEAMFQRIASLIQKTISRRPFVKEAHHITLWQMASIFTDTGRCLQAYELLDNLINIYEKDPKSIHANTASAAFFTRGELNRRCSHFHFALLDLKKALKIAEQFRATMIRKDVLTKANEIYYAKIMNAIGLVHEQTDNLKCALEYYLCCVNTVEGIPPTMDTATFHQNVADTLKKLGRLDDALVHYEKSLAIREMLHSEDPVREDIATLLYHIAIVQYTNERPKDASETLNKLLPLRKRLLKKGTHGSLQNYCAAYILKGNCHIVQPDEAQQAKDAYEEAEKVLKRMTEGQPNVDYAVVVSNIGYACLLLKEWEQAIPKLQKALELKRVIRPTLGAKKALKIFEINQSTDDETECILNIALCYKGLQNIDSALDAFRKTEELCVEKSMSDSMRLSIHMIMADIFTEEEYEDRSRVLHHLNEAEAILQRIERSETDEEDLTELQAKILSLEIT</sequence>
<protein>
    <submittedName>
        <fullName evidence="2">PREDICTED: uncharacterized protein LOC109474323</fullName>
    </submittedName>
</protein>
<dbReference type="GO" id="GO:0008773">
    <property type="term" value="F:[protein-PII] uridylyltransferase activity"/>
    <property type="evidence" value="ECO:0007669"/>
    <property type="project" value="InterPro"/>
</dbReference>
<accession>A0A6S7FH00</accession>